<sequence>MHILRVEVEKLIQKLKASVAVTLVLILSMTSVFASPDHTYAATVDVGAKSAILIDADTGKVLFEKEADLTLPPASMTKMMTEYLILEAIEEGTISWDTTTQISQYAYDISANPNFSGVGLKQNQDYTVRELYKAMAINSDNATTIALAELLAGTEGEFVKMMNEKAAEMELPDYEFVNSTGLNNSHLGDNFPEGTAPDATNLMSARSSALLAYHLTNDYPEALDYSSMPTAEFDGQTITNWNWMLPGMPGQLAQFSYEGVDGLKTGYTELAGNCFTGTAEQNGQRLIAVVMKSETRETRFQQTGKLFDYGFQQFEKQELFQAGYQQEEQKDMPVAKGKEDRVQVETSEALQTLVKNGEEEQYTVQYNISEDQLDEEGNLVAPVKKGQKIGTAELVYNGEDDYGNLLASNPNTVDLVTTSAVEKSNWFMLMLGNIGEFFSDIFTGAVDMVKGWF</sequence>
<organism evidence="18 19">
    <name type="scientific">Halobacillus locisalis</name>
    <dbReference type="NCBI Taxonomy" id="220753"/>
    <lineage>
        <taxon>Bacteria</taxon>
        <taxon>Bacillati</taxon>
        <taxon>Bacillota</taxon>
        <taxon>Bacilli</taxon>
        <taxon>Bacillales</taxon>
        <taxon>Bacillaceae</taxon>
        <taxon>Halobacillus</taxon>
    </lineage>
</organism>
<evidence type="ECO:0000256" key="7">
    <source>
        <dbReference type="ARBA" id="ARBA00022729"/>
    </source>
</evidence>
<reference evidence="18 19" key="1">
    <citation type="journal article" date="2004" name="Extremophiles">
        <title>Halobacillus locisalis sp. nov., a halophilic bacterium isolated from a marine solar saltern of the Yellow Sea in Korea.</title>
        <authorList>
            <person name="Yoon J.H."/>
            <person name="Kang K.H."/>
            <person name="Oh T.K."/>
            <person name="Park Y.H."/>
        </authorList>
    </citation>
    <scope>NUCLEOTIDE SEQUENCE [LARGE SCALE GENOMIC DNA]</scope>
    <source>
        <strain evidence="18 19">KCTC 3788</strain>
    </source>
</reference>
<accession>A0A838CRF8</accession>
<feature type="chain" id="PRO_5032791908" description="serine-type D-Ala-D-Ala carboxypeptidase" evidence="16">
    <location>
        <begin position="35"/>
        <end position="453"/>
    </location>
</feature>
<feature type="signal peptide" evidence="16">
    <location>
        <begin position="1"/>
        <end position="34"/>
    </location>
</feature>
<dbReference type="PANTHER" id="PTHR21581">
    <property type="entry name" value="D-ALANYL-D-ALANINE CARBOXYPEPTIDASE"/>
    <property type="match status" value="1"/>
</dbReference>
<evidence type="ECO:0000256" key="5">
    <source>
        <dbReference type="ARBA" id="ARBA00022645"/>
    </source>
</evidence>
<evidence type="ECO:0000256" key="16">
    <source>
        <dbReference type="SAM" id="SignalP"/>
    </source>
</evidence>
<feature type="active site" description="Proton acceptor" evidence="13">
    <location>
        <position position="78"/>
    </location>
</feature>
<keyword evidence="6" id="KW-0645">Protease</keyword>
<keyword evidence="10" id="KW-0573">Peptidoglycan synthesis</keyword>
<comment type="catalytic activity">
    <reaction evidence="12">
        <text>Preferential cleavage: (Ac)2-L-Lys-D-Ala-|-D-Ala. Also transpeptidation of peptidyl-alanyl moieties that are N-acyl substituents of D-alanine.</text>
        <dbReference type="EC" id="3.4.16.4"/>
    </reaction>
</comment>
<comment type="similarity">
    <text evidence="3 15">Belongs to the peptidase S11 family.</text>
</comment>
<feature type="active site" description="Acyl-ester intermediate" evidence="13">
    <location>
        <position position="75"/>
    </location>
</feature>
<keyword evidence="19" id="KW-1185">Reference proteome</keyword>
<dbReference type="GO" id="GO:0008360">
    <property type="term" value="P:regulation of cell shape"/>
    <property type="evidence" value="ECO:0007669"/>
    <property type="project" value="UniProtKB-KW"/>
</dbReference>
<dbReference type="InterPro" id="IPR018044">
    <property type="entry name" value="Peptidase_S11"/>
</dbReference>
<dbReference type="Pfam" id="PF00768">
    <property type="entry name" value="Peptidase_S11"/>
    <property type="match status" value="1"/>
</dbReference>
<dbReference type="Gene3D" id="3.40.710.10">
    <property type="entry name" value="DD-peptidase/beta-lactamase superfamily"/>
    <property type="match status" value="1"/>
</dbReference>
<evidence type="ECO:0000256" key="12">
    <source>
        <dbReference type="ARBA" id="ARBA00034000"/>
    </source>
</evidence>
<dbReference type="Pfam" id="PF07943">
    <property type="entry name" value="PBP5_C"/>
    <property type="match status" value="1"/>
</dbReference>
<dbReference type="Proteomes" id="UP000571017">
    <property type="component" value="Unassembled WGS sequence"/>
</dbReference>
<evidence type="ECO:0000256" key="14">
    <source>
        <dbReference type="PIRSR" id="PIRSR618044-2"/>
    </source>
</evidence>
<comment type="caution">
    <text evidence="18">The sequence shown here is derived from an EMBL/GenBank/DDBJ whole genome shotgun (WGS) entry which is preliminary data.</text>
</comment>
<keyword evidence="7 16" id="KW-0732">Signal</keyword>
<evidence type="ECO:0000313" key="18">
    <source>
        <dbReference type="EMBL" id="MBA2174722.1"/>
    </source>
</evidence>
<gene>
    <name evidence="18" type="ORF">H0266_07440</name>
</gene>
<keyword evidence="8" id="KW-0378">Hydrolase</keyword>
<feature type="binding site" evidence="14">
    <location>
        <position position="264"/>
    </location>
    <ligand>
        <name>substrate</name>
    </ligand>
</feature>
<evidence type="ECO:0000313" key="19">
    <source>
        <dbReference type="Proteomes" id="UP000571017"/>
    </source>
</evidence>
<evidence type="ECO:0000256" key="2">
    <source>
        <dbReference type="ARBA" id="ARBA00004752"/>
    </source>
</evidence>
<dbReference type="SMART" id="SM00936">
    <property type="entry name" value="PBP5_C"/>
    <property type="match status" value="1"/>
</dbReference>
<proteinExistence type="inferred from homology"/>
<feature type="active site" evidence="13">
    <location>
        <position position="139"/>
    </location>
</feature>
<dbReference type="Gene3D" id="2.60.410.10">
    <property type="entry name" value="D-Ala-D-Ala carboxypeptidase, C-terminal domain"/>
    <property type="match status" value="1"/>
</dbReference>
<evidence type="ECO:0000256" key="13">
    <source>
        <dbReference type="PIRSR" id="PIRSR618044-1"/>
    </source>
</evidence>
<dbReference type="GO" id="GO:0009002">
    <property type="term" value="F:serine-type D-Ala-D-Ala carboxypeptidase activity"/>
    <property type="evidence" value="ECO:0007669"/>
    <property type="project" value="UniProtKB-EC"/>
</dbReference>
<keyword evidence="9" id="KW-0133">Cell shape</keyword>
<dbReference type="EMBL" id="JACEFG010000002">
    <property type="protein sequence ID" value="MBA2174722.1"/>
    <property type="molecule type" value="Genomic_DNA"/>
</dbReference>
<evidence type="ECO:0000256" key="1">
    <source>
        <dbReference type="ARBA" id="ARBA00003217"/>
    </source>
</evidence>
<dbReference type="InterPro" id="IPR012907">
    <property type="entry name" value="Peptidase_S11_C"/>
</dbReference>
<dbReference type="GO" id="GO:0006508">
    <property type="term" value="P:proteolysis"/>
    <property type="evidence" value="ECO:0007669"/>
    <property type="project" value="UniProtKB-KW"/>
</dbReference>
<dbReference type="UniPathway" id="UPA00219"/>
<feature type="domain" description="Peptidase S11 D-Ala-D-Ala carboxypeptidase A C-terminal" evidence="17">
    <location>
        <begin position="314"/>
        <end position="423"/>
    </location>
</feature>
<dbReference type="EC" id="3.4.16.4" evidence="4"/>
<protein>
    <recommendedName>
        <fullName evidence="4">serine-type D-Ala-D-Ala carboxypeptidase</fullName>
        <ecNumber evidence="4">3.4.16.4</ecNumber>
    </recommendedName>
</protein>
<evidence type="ECO:0000256" key="4">
    <source>
        <dbReference type="ARBA" id="ARBA00012448"/>
    </source>
</evidence>
<evidence type="ECO:0000256" key="11">
    <source>
        <dbReference type="ARBA" id="ARBA00023316"/>
    </source>
</evidence>
<dbReference type="PANTHER" id="PTHR21581:SF11">
    <property type="entry name" value="D-ALANYL-D-ALANINE CARBOXYPEPTIDASE DACA"/>
    <property type="match status" value="1"/>
</dbReference>
<evidence type="ECO:0000256" key="8">
    <source>
        <dbReference type="ARBA" id="ARBA00022801"/>
    </source>
</evidence>
<dbReference type="SUPFAM" id="SSF69189">
    <property type="entry name" value="Penicillin-binding protein associated domain"/>
    <property type="match status" value="1"/>
</dbReference>
<evidence type="ECO:0000256" key="6">
    <source>
        <dbReference type="ARBA" id="ARBA00022670"/>
    </source>
</evidence>
<evidence type="ECO:0000256" key="15">
    <source>
        <dbReference type="RuleBase" id="RU004016"/>
    </source>
</evidence>
<evidence type="ECO:0000256" key="9">
    <source>
        <dbReference type="ARBA" id="ARBA00022960"/>
    </source>
</evidence>
<evidence type="ECO:0000256" key="3">
    <source>
        <dbReference type="ARBA" id="ARBA00007164"/>
    </source>
</evidence>
<dbReference type="SUPFAM" id="SSF56601">
    <property type="entry name" value="beta-lactamase/transpeptidase-like"/>
    <property type="match status" value="1"/>
</dbReference>
<keyword evidence="5 18" id="KW-0121">Carboxypeptidase</keyword>
<comment type="function">
    <text evidence="1">Removes C-terminal D-alanyl residues from sugar-peptide cell wall precursors.</text>
</comment>
<keyword evidence="11" id="KW-0961">Cell wall biogenesis/degradation</keyword>
<comment type="pathway">
    <text evidence="2">Cell wall biogenesis; peptidoglycan biosynthesis.</text>
</comment>
<dbReference type="GO" id="GO:0009252">
    <property type="term" value="P:peptidoglycan biosynthetic process"/>
    <property type="evidence" value="ECO:0007669"/>
    <property type="project" value="UniProtKB-UniPathway"/>
</dbReference>
<dbReference type="GO" id="GO:0071555">
    <property type="term" value="P:cell wall organization"/>
    <property type="evidence" value="ECO:0007669"/>
    <property type="project" value="UniProtKB-KW"/>
</dbReference>
<dbReference type="InterPro" id="IPR037167">
    <property type="entry name" value="Peptidase_S11_C_sf"/>
</dbReference>
<dbReference type="InterPro" id="IPR012338">
    <property type="entry name" value="Beta-lactam/transpept-like"/>
</dbReference>
<dbReference type="AlphaFoldDB" id="A0A838CRF8"/>
<evidence type="ECO:0000256" key="10">
    <source>
        <dbReference type="ARBA" id="ARBA00022984"/>
    </source>
</evidence>
<dbReference type="InterPro" id="IPR015956">
    <property type="entry name" value="Peniciliin-bd_prot_C_sf"/>
</dbReference>
<evidence type="ECO:0000259" key="17">
    <source>
        <dbReference type="SMART" id="SM00936"/>
    </source>
</evidence>
<dbReference type="InterPro" id="IPR001967">
    <property type="entry name" value="Peptidase_S11_N"/>
</dbReference>
<dbReference type="PRINTS" id="PR00725">
    <property type="entry name" value="DADACBPTASE1"/>
</dbReference>
<name>A0A838CRF8_9BACI</name>